<protein>
    <submittedName>
        <fullName evidence="3">Laccase</fullName>
        <ecNumber evidence="3">1.10.3.2</ecNumber>
    </submittedName>
</protein>
<dbReference type="AlphaFoldDB" id="B2BF43"/>
<dbReference type="EC" id="1.10.3.2" evidence="3"/>
<feature type="domain" description="Plastocyanin-like" evidence="2">
    <location>
        <begin position="27"/>
        <end position="68"/>
    </location>
</feature>
<comment type="similarity">
    <text evidence="1">Belongs to the multicopper oxidase family.</text>
</comment>
<dbReference type="InterPro" id="IPR008972">
    <property type="entry name" value="Cupredoxin"/>
</dbReference>
<gene>
    <name evidence="3" type="primary">lac2</name>
</gene>
<dbReference type="GO" id="GO:0005507">
    <property type="term" value="F:copper ion binding"/>
    <property type="evidence" value="ECO:0007669"/>
    <property type="project" value="InterPro"/>
</dbReference>
<accession>B2BF43</accession>
<evidence type="ECO:0000259" key="2">
    <source>
        <dbReference type="Pfam" id="PF07732"/>
    </source>
</evidence>
<keyword evidence="3" id="KW-0560">Oxidoreductase</keyword>
<feature type="non-terminal residue" evidence="3">
    <location>
        <position position="68"/>
    </location>
</feature>
<name>B2BF43_9APHY</name>
<proteinExistence type="inferred from homology"/>
<dbReference type="SUPFAM" id="SSF49503">
    <property type="entry name" value="Cupredoxins"/>
    <property type="match status" value="1"/>
</dbReference>
<reference evidence="3" key="1">
    <citation type="submission" date="2007-03" db="EMBL/GenBank/DDBJ databases">
        <title>Molecular characterization of Nematoloma frowardii isolate b19 reveals reidentification of the fungal strain to the genus Phlebia, species Phlebia radiata.</title>
        <authorList>
            <person name="Hilden K.S."/>
            <person name="Bortfeldt R."/>
            <person name="Hofrichter M."/>
            <person name="Hatakka A."/>
            <person name="Lundell T.K."/>
        </authorList>
    </citation>
    <scope>NUCLEOTIDE SEQUENCE</scope>
    <source>
        <strain evidence="3">B19</strain>
    </source>
</reference>
<dbReference type="EMBL" id="EF491861">
    <property type="protein sequence ID" value="ABR66924.1"/>
    <property type="molecule type" value="Genomic_DNA"/>
</dbReference>
<evidence type="ECO:0000256" key="1">
    <source>
        <dbReference type="ARBA" id="ARBA00010609"/>
    </source>
</evidence>
<sequence length="68" mass="7161">AALLPSLLSEVHATNNGIGPVTDLHISNAVVSPDGFSRDAVVVQGRFPSPLIKGNKGDRFLLNVINQL</sequence>
<dbReference type="GO" id="GO:0052716">
    <property type="term" value="F:hydroquinone:oxygen oxidoreductase activity"/>
    <property type="evidence" value="ECO:0007669"/>
    <property type="project" value="UniProtKB-EC"/>
</dbReference>
<evidence type="ECO:0000313" key="3">
    <source>
        <dbReference type="EMBL" id="ABR66924.1"/>
    </source>
</evidence>
<dbReference type="Pfam" id="PF07732">
    <property type="entry name" value="Cu-oxidase_3"/>
    <property type="match status" value="1"/>
</dbReference>
<organism evidence="3">
    <name type="scientific">Phlebia sp. b19</name>
    <dbReference type="NCBI Taxonomy" id="451823"/>
    <lineage>
        <taxon>Eukaryota</taxon>
        <taxon>Fungi</taxon>
        <taxon>Dikarya</taxon>
        <taxon>Basidiomycota</taxon>
        <taxon>Agaricomycotina</taxon>
        <taxon>Agaricomycetes</taxon>
        <taxon>Polyporales</taxon>
        <taxon>Meruliaceae</taxon>
        <taxon>Phlebia</taxon>
    </lineage>
</organism>
<dbReference type="InterPro" id="IPR011707">
    <property type="entry name" value="Cu-oxidase-like_N"/>
</dbReference>
<dbReference type="Gene3D" id="2.60.40.420">
    <property type="entry name" value="Cupredoxins - blue copper proteins"/>
    <property type="match status" value="1"/>
</dbReference>
<feature type="non-terminal residue" evidence="3">
    <location>
        <position position="1"/>
    </location>
</feature>